<keyword evidence="1" id="KW-0812">Transmembrane</keyword>
<protein>
    <submittedName>
        <fullName evidence="2">Uncharacterized protein</fullName>
    </submittedName>
</protein>
<comment type="caution">
    <text evidence="2">The sequence shown here is derived from an EMBL/GenBank/DDBJ whole genome shotgun (WGS) entry which is preliminary data.</text>
</comment>
<keyword evidence="1" id="KW-0472">Membrane</keyword>
<proteinExistence type="predicted"/>
<reference evidence="2" key="1">
    <citation type="submission" date="2018-12" db="EMBL/GenBank/DDBJ databases">
        <title>Draft genome sequence of Flaovobacterium columnare ARS1 isolated from channel catfish in Alabama.</title>
        <authorList>
            <person name="Cai W."/>
            <person name="Arias C."/>
        </authorList>
    </citation>
    <scope>NUCLEOTIDE SEQUENCE [LARGE SCALE GENOMIC DNA]</scope>
    <source>
        <strain evidence="2">ARS1</strain>
    </source>
</reference>
<evidence type="ECO:0000313" key="3">
    <source>
        <dbReference type="Proteomes" id="UP000288951"/>
    </source>
</evidence>
<feature type="transmembrane region" description="Helical" evidence="1">
    <location>
        <begin position="196"/>
        <end position="215"/>
    </location>
</feature>
<dbReference type="OrthoDB" id="10000874at2"/>
<organism evidence="2 3">
    <name type="scientific">Flavobacterium columnare</name>
    <dbReference type="NCBI Taxonomy" id="996"/>
    <lineage>
        <taxon>Bacteria</taxon>
        <taxon>Pseudomonadati</taxon>
        <taxon>Bacteroidota</taxon>
        <taxon>Flavobacteriia</taxon>
        <taxon>Flavobacteriales</taxon>
        <taxon>Flavobacteriaceae</taxon>
        <taxon>Flavobacterium</taxon>
    </lineage>
</organism>
<feature type="transmembrane region" description="Helical" evidence="1">
    <location>
        <begin position="227"/>
        <end position="247"/>
    </location>
</feature>
<dbReference type="RefSeq" id="WP_127823652.1">
    <property type="nucleotide sequence ID" value="NZ_RQSM01000003.1"/>
</dbReference>
<keyword evidence="1" id="KW-1133">Transmembrane helix</keyword>
<gene>
    <name evidence="2" type="ORF">EH230_11915</name>
</gene>
<keyword evidence="3" id="KW-1185">Reference proteome</keyword>
<name>A0A437UDA2_9FLAO</name>
<evidence type="ECO:0000256" key="1">
    <source>
        <dbReference type="SAM" id="Phobius"/>
    </source>
</evidence>
<dbReference type="EMBL" id="RQSM01000003">
    <property type="protein sequence ID" value="RVU91549.1"/>
    <property type="molecule type" value="Genomic_DNA"/>
</dbReference>
<dbReference type="Proteomes" id="UP000288951">
    <property type="component" value="Unassembled WGS sequence"/>
</dbReference>
<accession>A0A437UDA2</accession>
<sequence>MISQIKKATKELDDLISNDDFNLFKEKENHYNLLFENANISFFNTCSICNEINSYKSFCSCDVNFNYGLGVEKTKRIELKKYMDIFQSIDKNSSLCKFKTGISAMKGLTDEEKYILSQGPLFEQHSSNEKEDDEDVFPLIIDIEPKPKKEEFEFSINEEGFKLLDKVFINNSDNEKTLSTNSEPLKTEEFQFYRDVFLPFGTYIAIMQFPILVFADRYIKKLSSREYDVFAIVMFIFCLGLFGRLLIKSDLKEHKIKFFNSLYSEKSQLIHFIASIVLVALAVYEIALFMLLIFGIIWLISNFKDVKSKYYKSQFNRVLNSIWNKIVDILGY</sequence>
<dbReference type="AlphaFoldDB" id="A0A437UDA2"/>
<feature type="transmembrane region" description="Helical" evidence="1">
    <location>
        <begin position="267"/>
        <end position="300"/>
    </location>
</feature>
<evidence type="ECO:0000313" key="2">
    <source>
        <dbReference type="EMBL" id="RVU91549.1"/>
    </source>
</evidence>